<organism evidence="6 7">
    <name type="scientific">Rouxiella aceris</name>
    <dbReference type="NCBI Taxonomy" id="2703884"/>
    <lineage>
        <taxon>Bacteria</taxon>
        <taxon>Pseudomonadati</taxon>
        <taxon>Pseudomonadota</taxon>
        <taxon>Gammaproteobacteria</taxon>
        <taxon>Enterobacterales</taxon>
        <taxon>Yersiniaceae</taxon>
        <taxon>Rouxiella</taxon>
    </lineage>
</organism>
<dbReference type="PIRSF" id="PIRSF016020">
    <property type="entry name" value="PHexose_mutarotase"/>
    <property type="match status" value="1"/>
</dbReference>
<dbReference type="Pfam" id="PF01263">
    <property type="entry name" value="Aldose_epim"/>
    <property type="match status" value="1"/>
</dbReference>
<dbReference type="InterPro" id="IPR014718">
    <property type="entry name" value="GH-type_carb-bd"/>
</dbReference>
<name>A0A848MKJ0_9GAMM</name>
<comment type="similarity">
    <text evidence="2 4">Belongs to the glucose-6-phosphate 1-epimerase family.</text>
</comment>
<dbReference type="PANTHER" id="PTHR11122:SF13">
    <property type="entry name" value="GLUCOSE-6-PHOSPHATE 1-EPIMERASE"/>
    <property type="match status" value="1"/>
</dbReference>
<dbReference type="InterPro" id="IPR025532">
    <property type="entry name" value="G6P_1-epimerase"/>
</dbReference>
<evidence type="ECO:0000256" key="5">
    <source>
        <dbReference type="PIRSR" id="PIRSR016020-1"/>
    </source>
</evidence>
<dbReference type="GO" id="GO:0047938">
    <property type="term" value="F:glucose-6-phosphate 1-epimerase activity"/>
    <property type="evidence" value="ECO:0007669"/>
    <property type="project" value="UniProtKB-UniRule"/>
</dbReference>
<dbReference type="PANTHER" id="PTHR11122">
    <property type="entry name" value="APOSPORY-ASSOCIATED PROTEIN C-RELATED"/>
    <property type="match status" value="1"/>
</dbReference>
<comment type="caution">
    <text evidence="6">The sequence shown here is derived from an EMBL/GenBank/DDBJ whole genome shotgun (WGS) entry which is preliminary data.</text>
</comment>
<feature type="active site" evidence="5">
    <location>
        <position position="263"/>
    </location>
</feature>
<reference evidence="6 7" key="1">
    <citation type="submission" date="2020-01" db="EMBL/GenBank/DDBJ databases">
        <authorList>
            <person name="Lee S.D."/>
        </authorList>
    </citation>
    <scope>NUCLEOTIDE SEQUENCE [LARGE SCALE GENOMIC DNA]</scope>
    <source>
        <strain evidence="6 7">SAP-1</strain>
    </source>
</reference>
<dbReference type="AlphaFoldDB" id="A0A848MKJ0"/>
<dbReference type="GO" id="GO:0005975">
    <property type="term" value="P:carbohydrate metabolic process"/>
    <property type="evidence" value="ECO:0007669"/>
    <property type="project" value="InterPro"/>
</dbReference>
<evidence type="ECO:0000313" key="6">
    <source>
        <dbReference type="EMBL" id="NMP26734.1"/>
    </source>
</evidence>
<dbReference type="Gene3D" id="2.70.98.10">
    <property type="match status" value="1"/>
</dbReference>
<evidence type="ECO:0000256" key="2">
    <source>
        <dbReference type="ARBA" id="ARBA00005866"/>
    </source>
</evidence>
<evidence type="ECO:0000256" key="1">
    <source>
        <dbReference type="ARBA" id="ARBA00001096"/>
    </source>
</evidence>
<dbReference type="GO" id="GO:0030246">
    <property type="term" value="F:carbohydrate binding"/>
    <property type="evidence" value="ECO:0007669"/>
    <property type="project" value="UniProtKB-UniRule"/>
</dbReference>
<gene>
    <name evidence="6" type="ORF">GW590_07655</name>
</gene>
<evidence type="ECO:0000313" key="7">
    <source>
        <dbReference type="Proteomes" id="UP000585363"/>
    </source>
</evidence>
<keyword evidence="3 4" id="KW-0413">Isomerase</keyword>
<accession>A0A848MKJ0</accession>
<evidence type="ECO:0000256" key="4">
    <source>
        <dbReference type="PIRNR" id="PIRNR016020"/>
    </source>
</evidence>
<dbReference type="InterPro" id="IPR011013">
    <property type="entry name" value="Gal_mutarotase_sf_dom"/>
</dbReference>
<reference evidence="6 7" key="2">
    <citation type="submission" date="2020-06" db="EMBL/GenBank/DDBJ databases">
        <title>Polyphasic characterization of a Rahnella strain isolated from tree sap.</title>
        <authorList>
            <person name="Kim I.S."/>
        </authorList>
    </citation>
    <scope>NUCLEOTIDE SEQUENCE [LARGE SCALE GENOMIC DNA]</scope>
    <source>
        <strain evidence="6 7">SAP-1</strain>
    </source>
</reference>
<dbReference type="EMBL" id="JAADJU010000003">
    <property type="protein sequence ID" value="NMP26734.1"/>
    <property type="molecule type" value="Genomic_DNA"/>
</dbReference>
<comment type="catalytic activity">
    <reaction evidence="1">
        <text>alpha-D-glucose 6-phosphate = beta-D-glucose 6-phosphate</text>
        <dbReference type="Rhea" id="RHEA:16249"/>
        <dbReference type="ChEBI" id="CHEBI:58225"/>
        <dbReference type="ChEBI" id="CHEBI:58247"/>
        <dbReference type="EC" id="5.1.3.15"/>
    </reaction>
</comment>
<sequence length="288" mass="31300">MTEQLFTLPVLKQLSPAISECQIADLPMLAISHAKGRAAITLQGAHLLAWQPTGEKPVIWLSSETPFQPGVAIRGGVPVCWPWFGPAGQPPHGFARLLPWQVTAHSEDDQGVNLTLTLKDSEETRKLWPHAFTLHAHFTFGDQCSIELESHGDFETTSALHAYFEIGDIAKIKVEGLGQPHIDKVAGGITAQQQGALTFDGQTDRIYTAPEAESRIVDPVFDRTISVTHKHNSDVVSWNPGEKNSVSMKDMADDGYKTMVCVETAAVTASQISTSAEPARLAMIIAVK</sequence>
<dbReference type="InterPro" id="IPR008183">
    <property type="entry name" value="Aldose_1/G6P_1-epimerase"/>
</dbReference>
<dbReference type="SUPFAM" id="SSF74650">
    <property type="entry name" value="Galactose mutarotase-like"/>
    <property type="match status" value="1"/>
</dbReference>
<feature type="active site" evidence="5">
    <location>
        <position position="161"/>
    </location>
</feature>
<dbReference type="GO" id="GO:0005737">
    <property type="term" value="C:cytoplasm"/>
    <property type="evidence" value="ECO:0007669"/>
    <property type="project" value="TreeGrafter"/>
</dbReference>
<dbReference type="EC" id="5.1.3.15" evidence="4"/>
<keyword evidence="7" id="KW-1185">Reference proteome</keyword>
<protein>
    <recommendedName>
        <fullName evidence="4">Putative glucose-6-phosphate 1-epimerase</fullName>
        <ecNumber evidence="4">5.1.3.15</ecNumber>
    </recommendedName>
</protein>
<dbReference type="Proteomes" id="UP000585363">
    <property type="component" value="Unassembled WGS sequence"/>
</dbReference>
<dbReference type="CDD" id="cd09020">
    <property type="entry name" value="D-hex-6-P-epi_like"/>
    <property type="match status" value="1"/>
</dbReference>
<proteinExistence type="inferred from homology"/>
<evidence type="ECO:0000256" key="3">
    <source>
        <dbReference type="ARBA" id="ARBA00023235"/>
    </source>
</evidence>
<dbReference type="RefSeq" id="WP_169402424.1">
    <property type="nucleotide sequence ID" value="NZ_JAADJU010000003.1"/>
</dbReference>